<protein>
    <submittedName>
        <fullName evidence="3">Tip attachment protein j</fullName>
    </submittedName>
</protein>
<feature type="region of interest" description="Disordered" evidence="1">
    <location>
        <begin position="104"/>
        <end position="137"/>
    </location>
</feature>
<keyword evidence="4" id="KW-1185">Reference proteome</keyword>
<dbReference type="AlphaFoldDB" id="A0A498R426"/>
<feature type="compositionally biased region" description="Basic and acidic residues" evidence="1">
    <location>
        <begin position="128"/>
        <end position="137"/>
    </location>
</feature>
<evidence type="ECO:0000313" key="3">
    <source>
        <dbReference type="EMBL" id="VBB05560.1"/>
    </source>
</evidence>
<name>A0A498R426_9FIRM</name>
<dbReference type="Proteomes" id="UP000277811">
    <property type="component" value="Unassembled WGS sequence"/>
</dbReference>
<sequence length="1036" mass="115121">MAMNPYVGWSVTTLLSWFLNKGSNSSSESDSEPEELSIAETKTGTPVPVVMGRALIKSPLVIYYGDFRADIYTETYAAHANFSAWPVILTTLLEWMTKPKTGDTATKHTHDWSGGNSGGPVKGTTTENRPDPIPTKEKEGPKYLMLLAQWLLMWLINGRNLKTTMQKGFKYYLGYQMLACWSGPNLRLRGIYLGQTKVWEGNEAREVHHDAPFVFTVNNDELFGGPDENGGFIGDIRVYLGGDNQPADSWMQQQMQADNIDEELRGLTPAYRPFVSLVVPTAYVGKQATIPETWLDIQFCPDRLGLGPIGDDANPAEILYELHVNREWGLCESPDLLDLDSLLAIGQKLQDEKLGVTVTLSDKSEARSVVDSLCDHVNMVRYVDPRTGKLTFKLIRDDYDAATVPVLNEKNCSSITLTRLDWRETVGEICVTYTDRSAQYEQSNITENDPANVEINAGAKTTKTYDYPYFTTAENALWAAKRESKQQGYPLASVSIEGNRQLSSLRTGEVVCLNWAPYGIKNMLLRITDVDIGDFTGGTVKLEALEDVFGLEKTEFGFPGSPGWTKEPVYPTRVQDFRYLELPWELMPSPDSYVFAMAARPDPKTQRWTVWRQRSGASWESTSSMTRWTAAGRLVYDYEEFTDAEDMAGFEIADLGGLDQLKSGVLAGGAPDLVSARRGGKVLVIGEEIMAWSSLVQLPNGNWRVQGILRGVHDTVPAAHGAGDNVFFLDSGSYANVTTGGPVIAAGETTQEAYNITTSTVDAEETFDYTKVKSLSTRRRPERPNPPGRLRLSAHLVENVIHTDTLIGDVELAWAPRNKLFSFGCVSQNDAQEYWTGAAFTTPDKADYLIRVYVGGTLAAEHSILDAGWVYSWAQRCRDSRNLLDTTRLELYTRVNGLESYQPQQRTFTWNIPTLADGCESEAEALERLAEWGTADRILIPAGPLTEEKQILYTEMPVLLLGTKTTNQEQGTVACQDGNWLIPDGRLLVVTGEKACQVITMEEGYTIVSWFVATASGGKAYYRWNGTAMEETEIGE</sequence>
<accession>A0A498R426</accession>
<evidence type="ECO:0000256" key="1">
    <source>
        <dbReference type="SAM" id="MobiDB-lite"/>
    </source>
</evidence>
<organism evidence="3 4">
    <name type="scientific">Lucifera butyrica</name>
    <dbReference type="NCBI Taxonomy" id="1351585"/>
    <lineage>
        <taxon>Bacteria</taxon>
        <taxon>Bacillati</taxon>
        <taxon>Bacillota</taxon>
        <taxon>Negativicutes</taxon>
        <taxon>Veillonellales</taxon>
        <taxon>Veillonellaceae</taxon>
        <taxon>Lucifera</taxon>
    </lineage>
</organism>
<dbReference type="OrthoDB" id="5917852at2"/>
<feature type="domain" description="Tip attachment protein J" evidence="2">
    <location>
        <begin position="362"/>
        <end position="530"/>
    </location>
</feature>
<dbReference type="Pfam" id="PF13550">
    <property type="entry name" value="Phage-tail_3"/>
    <property type="match status" value="1"/>
</dbReference>
<reference evidence="3 4" key="1">
    <citation type="submission" date="2018-06" db="EMBL/GenBank/DDBJ databases">
        <authorList>
            <person name="Strepis N."/>
        </authorList>
    </citation>
    <scope>NUCLEOTIDE SEQUENCE [LARGE SCALE GENOMIC DNA]</scope>
    <source>
        <strain evidence="3">LUCI</strain>
    </source>
</reference>
<dbReference type="RefSeq" id="WP_122626550.1">
    <property type="nucleotide sequence ID" value="NZ_UPPP01000057.1"/>
</dbReference>
<evidence type="ECO:0000259" key="2">
    <source>
        <dbReference type="Pfam" id="PF13550"/>
    </source>
</evidence>
<proteinExistence type="predicted"/>
<gene>
    <name evidence="3" type="ORF">LUCI_0770</name>
</gene>
<dbReference type="InterPro" id="IPR032876">
    <property type="entry name" value="J_dom"/>
</dbReference>
<evidence type="ECO:0000313" key="4">
    <source>
        <dbReference type="Proteomes" id="UP000277811"/>
    </source>
</evidence>
<dbReference type="EMBL" id="UPPP01000057">
    <property type="protein sequence ID" value="VBB05560.1"/>
    <property type="molecule type" value="Genomic_DNA"/>
</dbReference>